<reference evidence="3 4" key="1">
    <citation type="submission" date="2016-10" db="EMBL/GenBank/DDBJ databases">
        <authorList>
            <person name="de Groot N.N."/>
        </authorList>
    </citation>
    <scope>NUCLEOTIDE SEQUENCE [LARGE SCALE GENOMIC DNA]</scope>
    <source>
        <strain evidence="3 4">R5</strain>
    </source>
</reference>
<name>A0A1G6W225_9BRAD</name>
<proteinExistence type="predicted"/>
<keyword evidence="1" id="KW-0812">Transmembrane</keyword>
<dbReference type="Gene3D" id="1.10.287.70">
    <property type="match status" value="1"/>
</dbReference>
<feature type="transmembrane region" description="Helical" evidence="1">
    <location>
        <begin position="136"/>
        <end position="160"/>
    </location>
</feature>
<keyword evidence="1" id="KW-0472">Membrane</keyword>
<feature type="transmembrane region" description="Helical" evidence="1">
    <location>
        <begin position="49"/>
        <end position="69"/>
    </location>
</feature>
<evidence type="ECO:0000259" key="2">
    <source>
        <dbReference type="Pfam" id="PF07885"/>
    </source>
</evidence>
<dbReference type="Proteomes" id="UP000199245">
    <property type="component" value="Unassembled WGS sequence"/>
</dbReference>
<dbReference type="SUPFAM" id="SSF81324">
    <property type="entry name" value="Voltage-gated potassium channels"/>
    <property type="match status" value="1"/>
</dbReference>
<organism evidence="3 4">
    <name type="scientific">Bradyrhizobium brasilense</name>
    <dbReference type="NCBI Taxonomy" id="1419277"/>
    <lineage>
        <taxon>Bacteria</taxon>
        <taxon>Pseudomonadati</taxon>
        <taxon>Pseudomonadota</taxon>
        <taxon>Alphaproteobacteria</taxon>
        <taxon>Hyphomicrobiales</taxon>
        <taxon>Nitrobacteraceae</taxon>
        <taxon>Bradyrhizobium</taxon>
    </lineage>
</organism>
<sequence>MPNDGAGMKRGWMSTGELRERWGDSLLTVLTVLLLVMIFVVAPLQALGLFEFQIFELLLALVLVGGVFLMSGSTLAVVTMLVALVMIVTGGILRLRSPSIFDLNLFAASWLLVGLTMAVTVARATFAPGRVTYHRVIGAVLLYLTVAVIFAALYTFVGTLRPDAFPGMKVEDSPTLASRVLYFSFATLTTTGYGDVAPLHPIARSLCNLEAIFGQLYPATLLARLVTLEIEHRNEES</sequence>
<protein>
    <submittedName>
        <fullName evidence="3">Ion channel</fullName>
    </submittedName>
</protein>
<evidence type="ECO:0000313" key="3">
    <source>
        <dbReference type="EMBL" id="SDD59834.1"/>
    </source>
</evidence>
<gene>
    <name evidence="3" type="ORF">SAMN05216337_101312</name>
</gene>
<dbReference type="InterPro" id="IPR013099">
    <property type="entry name" value="K_chnl_dom"/>
</dbReference>
<keyword evidence="1" id="KW-1133">Transmembrane helix</keyword>
<dbReference type="Pfam" id="PF07885">
    <property type="entry name" value="Ion_trans_2"/>
    <property type="match status" value="1"/>
</dbReference>
<feature type="transmembrane region" description="Helical" evidence="1">
    <location>
        <begin position="105"/>
        <end position="124"/>
    </location>
</feature>
<dbReference type="EMBL" id="FMZW01000013">
    <property type="protein sequence ID" value="SDD59834.1"/>
    <property type="molecule type" value="Genomic_DNA"/>
</dbReference>
<feature type="transmembrane region" description="Helical" evidence="1">
    <location>
        <begin position="22"/>
        <end position="42"/>
    </location>
</feature>
<dbReference type="AlphaFoldDB" id="A0A1G6W225"/>
<evidence type="ECO:0000313" key="4">
    <source>
        <dbReference type="Proteomes" id="UP000199245"/>
    </source>
</evidence>
<accession>A0A1G6W225</accession>
<feature type="domain" description="Potassium channel" evidence="2">
    <location>
        <begin position="145"/>
        <end position="227"/>
    </location>
</feature>
<evidence type="ECO:0000256" key="1">
    <source>
        <dbReference type="SAM" id="Phobius"/>
    </source>
</evidence>